<dbReference type="InterPro" id="IPR027417">
    <property type="entry name" value="P-loop_NTPase"/>
</dbReference>
<keyword evidence="3" id="KW-0378">Hydrolase</keyword>
<keyword evidence="3" id="KW-0347">Helicase</keyword>
<dbReference type="PANTHER" id="PTHR42927">
    <property type="entry name" value="HELICASE SUPERFAMILY 1 AND 2 DOMAIN-CONTAINING PROTEIN"/>
    <property type="match status" value="1"/>
</dbReference>
<comment type="caution">
    <text evidence="3">The sequence shown here is derived from an EMBL/GenBank/DDBJ whole genome shotgun (WGS) entry which is preliminary data.</text>
</comment>
<feature type="compositionally biased region" description="Gly residues" evidence="1">
    <location>
        <begin position="241"/>
        <end position="250"/>
    </location>
</feature>
<dbReference type="InterPro" id="IPR007409">
    <property type="entry name" value="Restrct_endonuc_type1_HsdR_N"/>
</dbReference>
<evidence type="ECO:0000313" key="3">
    <source>
        <dbReference type="EMBL" id="MVO90774.1"/>
    </source>
</evidence>
<dbReference type="Gene3D" id="3.40.50.300">
    <property type="entry name" value="P-loop containing nucleotide triphosphate hydrolases"/>
    <property type="match status" value="2"/>
</dbReference>
<proteinExistence type="predicted"/>
<dbReference type="GO" id="GO:0003677">
    <property type="term" value="F:DNA binding"/>
    <property type="evidence" value="ECO:0007669"/>
    <property type="project" value="UniProtKB-KW"/>
</dbReference>
<dbReference type="SMART" id="SM00487">
    <property type="entry name" value="DEXDc"/>
    <property type="match status" value="1"/>
</dbReference>
<evidence type="ECO:0000256" key="1">
    <source>
        <dbReference type="SAM" id="MobiDB-lite"/>
    </source>
</evidence>
<keyword evidence="4" id="KW-1185">Reference proteome</keyword>
<dbReference type="Pfam" id="PF22679">
    <property type="entry name" value="T1R_D3-like"/>
    <property type="match status" value="1"/>
</dbReference>
<sequence>MTRNNAPAATAPVQPRPDSEYAFERTIVEALTASDWHEGERGEGAYNPELGLDTAQLWIFLGATQPAVLERLKEFTAEAGSPEAAGIAMREFGKLVAREIDARGTLDVLRNGVKDRGLHIELAYFRPAHAIAEDAFRNYRSNRLTVTPRLRYAPDHTRELDLVLFLNGLPLATAELKSSASQNPQNVEDAKRQYRTTRDPKDLIFAKRALVHFAVDEMLVFLTTRLQGEKTLFLPFNQGSKGPGNPGGAGNPPLPDSENGPAYRTAYLWEEVWQPDNWMAIVKRFLHVEDPRNKKGAAKSGRPRRVSVHNRTLIFPRYHQWDAVRRLTIHAAYHGSGQNYLVEHSAGSGKSNTIGWLAHHLSVLHGSAEPGALDPKAVAEERIEADKPVFHKIVVVTDRTVLNDQLQDTIYQFDHTPGVVRRVKGTEGAKSQQVAQALGDTGTKIIIVTAQTFPHILEGVTGLQDKRIAIIVDEAHSGQTGSSVPKMRKVLRGLGAKDQAGKDEEEFLTSSAAARQMHPMLSYFAFTATPKKKTLNLFGVTDPDTKLKRGFHLYSMKQAIEEGFILDPLRNYTRYTTHWRVAKDGAEQIEVDEGKAKGELAKFVYLNPTTLAQHAEIIVEHFAVHGRRRLGGRAKAMVVTRSRQAAYKMYEHLVQATKDLDCADLGVLVAFSGELEVEKEIDGVVTRVKVTESELNGVSEKELPDAFAYTRADDRYAALRTGKPGGAPLRTEYRILVVAEKYQTGFDQPLLTHMYIEKPLTDVAAVQTLSRLNRTHPRKSQEDLFVLDFVNDPADIKKEYAPYFKEARTEPADVNLLYASQRKVMNHQLLYEDEMNAFVRALATAQSANGAATIGEPGARRWEKAHAALYRHTDAARARFVERQEQDWDAAEEFRADLRGFLRQYGFLSQLMPRVDIGLERLYLYGKHLANILPPPPYDPSLDIGEMDLTHMRVTKVGDYDISLTDDDVEDLAPYGAEGVGGHRDPDKILLSELIEEFNVRYGLGLSEADRVMYEERIVAAAEDPDLEDAAVAARNEGDFEHPFNKRFRDIMIERAEADTKFTERYFSDAEFQGQLLQEARTAAYRLIRRRHNLPDTH</sequence>
<name>A0A6L6XA74_9ACTN</name>
<dbReference type="GO" id="GO:0009307">
    <property type="term" value="P:DNA restriction-modification system"/>
    <property type="evidence" value="ECO:0007669"/>
    <property type="project" value="UniProtKB-KW"/>
</dbReference>
<organism evidence="3 4">
    <name type="scientific">Streptomyces typhae</name>
    <dbReference type="NCBI Taxonomy" id="2681492"/>
    <lineage>
        <taxon>Bacteria</taxon>
        <taxon>Bacillati</taxon>
        <taxon>Actinomycetota</taxon>
        <taxon>Actinomycetes</taxon>
        <taxon>Kitasatosporales</taxon>
        <taxon>Streptomycetaceae</taxon>
        <taxon>Streptomyces</taxon>
    </lineage>
</organism>
<keyword evidence="3" id="KW-0547">Nucleotide-binding</keyword>
<protein>
    <submittedName>
        <fullName evidence="3">DEAD/DEAH box helicase</fullName>
    </submittedName>
</protein>
<feature type="region of interest" description="Disordered" evidence="1">
    <location>
        <begin position="236"/>
        <end position="259"/>
    </location>
</feature>
<dbReference type="Pfam" id="PF04313">
    <property type="entry name" value="HSDR_N"/>
    <property type="match status" value="1"/>
</dbReference>
<gene>
    <name evidence="3" type="ORF">GPA10_40065</name>
</gene>
<dbReference type="Gene3D" id="3.90.1570.50">
    <property type="match status" value="1"/>
</dbReference>
<dbReference type="PANTHER" id="PTHR42927:SF1">
    <property type="entry name" value="HELICASE SUPERFAMILY 1 AND 2 DOMAIN-CONTAINING PROTEIN"/>
    <property type="match status" value="1"/>
</dbReference>
<dbReference type="AlphaFoldDB" id="A0A6L6XA74"/>
<evidence type="ECO:0000313" key="4">
    <source>
        <dbReference type="Proteomes" id="UP000483802"/>
    </source>
</evidence>
<accession>A0A6L6XA74</accession>
<dbReference type="InterPro" id="IPR040980">
    <property type="entry name" value="SWI2_SNF2"/>
</dbReference>
<dbReference type="InterPro" id="IPR014001">
    <property type="entry name" value="Helicase_ATP-bd"/>
</dbReference>
<dbReference type="SUPFAM" id="SSF52540">
    <property type="entry name" value="P-loop containing nucleoside triphosphate hydrolases"/>
    <property type="match status" value="1"/>
</dbReference>
<dbReference type="Proteomes" id="UP000483802">
    <property type="component" value="Unassembled WGS sequence"/>
</dbReference>
<dbReference type="PROSITE" id="PS51192">
    <property type="entry name" value="HELICASE_ATP_BIND_1"/>
    <property type="match status" value="1"/>
</dbReference>
<dbReference type="Pfam" id="PF18766">
    <property type="entry name" value="SWI2_SNF2"/>
    <property type="match status" value="1"/>
</dbReference>
<feature type="domain" description="Helicase ATP-binding" evidence="2">
    <location>
        <begin position="331"/>
        <end position="548"/>
    </location>
</feature>
<dbReference type="RefSeq" id="WP_343041859.1">
    <property type="nucleotide sequence ID" value="NZ_WPNZ01000038.1"/>
</dbReference>
<dbReference type="GO" id="GO:0004386">
    <property type="term" value="F:helicase activity"/>
    <property type="evidence" value="ECO:0007669"/>
    <property type="project" value="UniProtKB-KW"/>
</dbReference>
<dbReference type="InterPro" id="IPR055180">
    <property type="entry name" value="HsdR_RecA-like_helicase_dom_2"/>
</dbReference>
<dbReference type="GO" id="GO:0005524">
    <property type="term" value="F:ATP binding"/>
    <property type="evidence" value="ECO:0007669"/>
    <property type="project" value="UniProtKB-KW"/>
</dbReference>
<evidence type="ECO:0000259" key="2">
    <source>
        <dbReference type="PROSITE" id="PS51192"/>
    </source>
</evidence>
<dbReference type="GO" id="GO:0009035">
    <property type="term" value="F:type I site-specific deoxyribonuclease activity"/>
    <property type="evidence" value="ECO:0007669"/>
    <property type="project" value="UniProtKB-EC"/>
</dbReference>
<reference evidence="3 4" key="1">
    <citation type="submission" date="2019-11" db="EMBL/GenBank/DDBJ databases">
        <title>Streptomyces typhae sp. nov., a novel endophytic actinomycete isolated from the root of cattail pollen (Typha angustifolia L.).</title>
        <authorList>
            <person name="Peng C."/>
        </authorList>
    </citation>
    <scope>NUCLEOTIDE SEQUENCE [LARGE SCALE GENOMIC DNA]</scope>
    <source>
        <strain evidence="4">p1417</strain>
    </source>
</reference>
<keyword evidence="3" id="KW-0067">ATP-binding</keyword>
<dbReference type="EMBL" id="WPNZ01000038">
    <property type="protein sequence ID" value="MVO90774.1"/>
    <property type="molecule type" value="Genomic_DNA"/>
</dbReference>